<dbReference type="RefSeq" id="WP_267304029.1">
    <property type="nucleotide sequence ID" value="NZ_JAOQJX010000007.1"/>
</dbReference>
<dbReference type="EMBL" id="JAOQJX010000007">
    <property type="protein sequence ID" value="MCU6747293.1"/>
    <property type="molecule type" value="Genomic_DNA"/>
</dbReference>
<keyword evidence="2" id="KW-1185">Reference proteome</keyword>
<name>A0ABT2TAI9_9FIRM</name>
<proteinExistence type="predicted"/>
<evidence type="ECO:0000313" key="2">
    <source>
        <dbReference type="Proteomes" id="UP001652394"/>
    </source>
</evidence>
<protein>
    <submittedName>
        <fullName evidence="1">Uncharacterized protein</fullName>
    </submittedName>
</protein>
<accession>A0ABT2TAI9</accession>
<organism evidence="1 2">
    <name type="scientific">Faecalicatena acetigenes</name>
    <dbReference type="NCBI Taxonomy" id="2981790"/>
    <lineage>
        <taxon>Bacteria</taxon>
        <taxon>Bacillati</taxon>
        <taxon>Bacillota</taxon>
        <taxon>Clostridia</taxon>
        <taxon>Lachnospirales</taxon>
        <taxon>Lachnospiraceae</taxon>
        <taxon>Faecalicatena</taxon>
    </lineage>
</organism>
<sequence length="70" mass="7902">MKFYVAGNLGKSVVKLQTFSIMKGEKYKSSEKIGVKYIQTWEEKSIERNEACEEGRAAGLKEALGRMVAR</sequence>
<reference evidence="1 2" key="1">
    <citation type="journal article" date="2021" name="ISME Commun">
        <title>Automated analysis of genomic sequences facilitates high-throughput and comprehensive description of bacteria.</title>
        <authorList>
            <person name="Hitch T.C.A."/>
        </authorList>
    </citation>
    <scope>NUCLEOTIDE SEQUENCE [LARGE SCALE GENOMIC DNA]</scope>
    <source>
        <strain evidence="1 2">H2_18</strain>
    </source>
</reference>
<evidence type="ECO:0000313" key="1">
    <source>
        <dbReference type="EMBL" id="MCU6747293.1"/>
    </source>
</evidence>
<dbReference type="Proteomes" id="UP001652394">
    <property type="component" value="Unassembled WGS sequence"/>
</dbReference>
<comment type="caution">
    <text evidence="1">The sequence shown here is derived from an EMBL/GenBank/DDBJ whole genome shotgun (WGS) entry which is preliminary data.</text>
</comment>
<gene>
    <name evidence="1" type="ORF">OCV51_06440</name>
</gene>